<gene>
    <name evidence="2" type="ORF">P0Y49_05970</name>
</gene>
<dbReference type="Gene3D" id="3.30.1150.10">
    <property type="match status" value="1"/>
</dbReference>
<sequence>MKKSLTLSILVCTFNWVNAQKKQNVYFYKNDYQEVLSKDSADFIRVIQEPDSGSVLFKLIELYPDGKKKTLGSVSSFPPLIYEGELVSYYRNGKRKSSEFFKKNAPIDKAYFFHENGSVDRITEFRNNDQQIDLVEKLLNYQADSLGHVMVNDGNGHVLEETSAYGGATIEGDYKEGFKHGTWTMKSHSGLLRYKEKYNSGEFISGESEINGMIHEYTSIEEYPTMEGGGNVYDFILKNLQWPIDAVGKKIQGKVFLSCVVDTDGTISDIKIERKLFPSLDAEALRVFSTLPKLIPGRLKYSRFAGQL</sequence>
<dbReference type="Gene3D" id="3.90.930.1">
    <property type="match status" value="1"/>
</dbReference>
<dbReference type="AlphaFoldDB" id="A0AAJ5WBZ9"/>
<dbReference type="InterPro" id="IPR037682">
    <property type="entry name" value="TonB_C"/>
</dbReference>
<accession>A0AAJ5WBZ9</accession>
<proteinExistence type="predicted"/>
<feature type="domain" description="TonB C-terminal" evidence="1">
    <location>
        <begin position="239"/>
        <end position="297"/>
    </location>
</feature>
<evidence type="ECO:0000259" key="1">
    <source>
        <dbReference type="Pfam" id="PF03544"/>
    </source>
</evidence>
<dbReference type="SUPFAM" id="SSF74653">
    <property type="entry name" value="TolA/TonB C-terminal domain"/>
    <property type="match status" value="1"/>
</dbReference>
<dbReference type="GO" id="GO:0055085">
    <property type="term" value="P:transmembrane transport"/>
    <property type="evidence" value="ECO:0007669"/>
    <property type="project" value="InterPro"/>
</dbReference>
<dbReference type="Proteomes" id="UP001214530">
    <property type="component" value="Chromosome"/>
</dbReference>
<evidence type="ECO:0000313" key="3">
    <source>
        <dbReference type="Proteomes" id="UP001214530"/>
    </source>
</evidence>
<reference evidence="2" key="1">
    <citation type="submission" date="2023-03" db="EMBL/GenBank/DDBJ databases">
        <title>Andean soil-derived lignocellulolytic bacterial consortium as a source of novel taxa and putative plastic-active enzymes.</title>
        <authorList>
            <person name="Diaz-Garcia L."/>
            <person name="Chuvochina M."/>
            <person name="Feuerriegel G."/>
            <person name="Bunk B."/>
            <person name="Sproer C."/>
            <person name="Streit W.R."/>
            <person name="Rodriguez L.M."/>
            <person name="Overmann J."/>
            <person name="Jimenez D.J."/>
        </authorList>
    </citation>
    <scope>NUCLEOTIDE SEQUENCE</scope>
    <source>
        <strain evidence="2">MAG 3858</strain>
    </source>
</reference>
<organism evidence="2 3">
    <name type="scientific">Candidatus Pedobacter colombiensis</name>
    <dbReference type="NCBI Taxonomy" id="3121371"/>
    <lineage>
        <taxon>Bacteria</taxon>
        <taxon>Pseudomonadati</taxon>
        <taxon>Bacteroidota</taxon>
        <taxon>Sphingobacteriia</taxon>
        <taxon>Sphingobacteriales</taxon>
        <taxon>Sphingobacteriaceae</taxon>
        <taxon>Pedobacter</taxon>
    </lineage>
</organism>
<dbReference type="Pfam" id="PF03544">
    <property type="entry name" value="TonB_C"/>
    <property type="match status" value="1"/>
</dbReference>
<dbReference type="EMBL" id="CP119313">
    <property type="protein sequence ID" value="WEK20684.1"/>
    <property type="molecule type" value="Genomic_DNA"/>
</dbReference>
<dbReference type="SUPFAM" id="SSF82185">
    <property type="entry name" value="Histone H3 K4-specific methyltransferase SET7/9 N-terminal domain"/>
    <property type="match status" value="1"/>
</dbReference>
<evidence type="ECO:0000313" key="2">
    <source>
        <dbReference type="EMBL" id="WEK20684.1"/>
    </source>
</evidence>
<name>A0AAJ5WBZ9_9SPHI</name>
<protein>
    <submittedName>
        <fullName evidence="2">Energy transducer TonB</fullName>
    </submittedName>
</protein>